<keyword evidence="2" id="KW-1185">Reference proteome</keyword>
<protein>
    <submittedName>
        <fullName evidence="1">Uncharacterized protein</fullName>
    </submittedName>
</protein>
<sequence length="61" mass="6890">MAALICAMAMGDAHSGLDAMLLWKPPVLITRIMREVSKSLPIPSLERTEGYVQFHHESFYE</sequence>
<reference evidence="1 2" key="1">
    <citation type="journal article" date="2013" name="Proc. Natl. Acad. Sci. U.S.A.">
        <title>The king cobra genome reveals dynamic gene evolution and adaptation in the snake venom system.</title>
        <authorList>
            <person name="Vonk F.J."/>
            <person name="Casewell N.R."/>
            <person name="Henkel C.V."/>
            <person name="Heimberg A.M."/>
            <person name="Jansen H.J."/>
            <person name="McCleary R.J."/>
            <person name="Kerkkamp H.M."/>
            <person name="Vos R.A."/>
            <person name="Guerreiro I."/>
            <person name="Calvete J.J."/>
            <person name="Wuster W."/>
            <person name="Woods A.E."/>
            <person name="Logan J.M."/>
            <person name="Harrison R.A."/>
            <person name="Castoe T.A."/>
            <person name="de Koning A.P."/>
            <person name="Pollock D.D."/>
            <person name="Yandell M."/>
            <person name="Calderon D."/>
            <person name="Renjifo C."/>
            <person name="Currier R.B."/>
            <person name="Salgado D."/>
            <person name="Pla D."/>
            <person name="Sanz L."/>
            <person name="Hyder A.S."/>
            <person name="Ribeiro J.M."/>
            <person name="Arntzen J.W."/>
            <person name="van den Thillart G.E."/>
            <person name="Boetzer M."/>
            <person name="Pirovano W."/>
            <person name="Dirks R.P."/>
            <person name="Spaink H.P."/>
            <person name="Duboule D."/>
            <person name="McGlinn E."/>
            <person name="Kini R.M."/>
            <person name="Richardson M.K."/>
        </authorList>
    </citation>
    <scope>NUCLEOTIDE SEQUENCE</scope>
    <source>
        <tissue evidence="1">Blood</tissue>
    </source>
</reference>
<evidence type="ECO:0000313" key="1">
    <source>
        <dbReference type="EMBL" id="ETE63776.1"/>
    </source>
</evidence>
<organism evidence="1 2">
    <name type="scientific">Ophiophagus hannah</name>
    <name type="common">King cobra</name>
    <name type="synonym">Naja hannah</name>
    <dbReference type="NCBI Taxonomy" id="8665"/>
    <lineage>
        <taxon>Eukaryota</taxon>
        <taxon>Metazoa</taxon>
        <taxon>Chordata</taxon>
        <taxon>Craniata</taxon>
        <taxon>Vertebrata</taxon>
        <taxon>Euteleostomi</taxon>
        <taxon>Lepidosauria</taxon>
        <taxon>Squamata</taxon>
        <taxon>Bifurcata</taxon>
        <taxon>Unidentata</taxon>
        <taxon>Episquamata</taxon>
        <taxon>Toxicofera</taxon>
        <taxon>Serpentes</taxon>
        <taxon>Colubroidea</taxon>
        <taxon>Elapidae</taxon>
        <taxon>Elapinae</taxon>
        <taxon>Ophiophagus</taxon>
    </lineage>
</organism>
<evidence type="ECO:0000313" key="2">
    <source>
        <dbReference type="Proteomes" id="UP000018936"/>
    </source>
</evidence>
<dbReference type="Proteomes" id="UP000018936">
    <property type="component" value="Unassembled WGS sequence"/>
</dbReference>
<feature type="non-terminal residue" evidence="1">
    <location>
        <position position="1"/>
    </location>
</feature>
<dbReference type="AlphaFoldDB" id="V8NP83"/>
<gene>
    <name evidence="1" type="ORF">L345_10460</name>
</gene>
<dbReference type="EMBL" id="AZIM01002574">
    <property type="protein sequence ID" value="ETE63776.1"/>
    <property type="molecule type" value="Genomic_DNA"/>
</dbReference>
<comment type="caution">
    <text evidence="1">The sequence shown here is derived from an EMBL/GenBank/DDBJ whole genome shotgun (WGS) entry which is preliminary data.</text>
</comment>
<name>V8NP83_OPHHA</name>
<proteinExistence type="predicted"/>
<accession>V8NP83</accession>